<dbReference type="InterPro" id="IPR026904">
    <property type="entry name" value="MnmG_C"/>
</dbReference>
<dbReference type="Pfam" id="PF21680">
    <property type="entry name" value="GIDA_C_1st"/>
    <property type="match status" value="1"/>
</dbReference>
<dbReference type="Gene3D" id="1.10.10.1800">
    <property type="entry name" value="tRNA uridine 5-carboxymethylaminomethyl modification enzyme MnmG/GidA"/>
    <property type="match status" value="1"/>
</dbReference>
<proteinExistence type="inferred from homology"/>
<dbReference type="PANTHER" id="PTHR11806">
    <property type="entry name" value="GLUCOSE INHIBITED DIVISION PROTEIN A"/>
    <property type="match status" value="1"/>
</dbReference>
<dbReference type="PROSITE" id="PS01280">
    <property type="entry name" value="GIDA_1"/>
    <property type="match status" value="1"/>
</dbReference>
<evidence type="ECO:0000256" key="4">
    <source>
        <dbReference type="ARBA" id="ARBA00022827"/>
    </source>
</evidence>
<dbReference type="HAMAP" id="MF_00129">
    <property type="entry name" value="MnmG_GidA"/>
    <property type="match status" value="1"/>
</dbReference>
<dbReference type="Gene3D" id="3.50.50.60">
    <property type="entry name" value="FAD/NAD(P)-binding domain"/>
    <property type="match status" value="2"/>
</dbReference>
<dbReference type="NCBIfam" id="TIGR00136">
    <property type="entry name" value="mnmG_gidA"/>
    <property type="match status" value="1"/>
</dbReference>
<dbReference type="AlphaFoldDB" id="A0A644TPH6"/>
<dbReference type="InterPro" id="IPR036188">
    <property type="entry name" value="FAD/NAD-bd_sf"/>
</dbReference>
<comment type="similarity">
    <text evidence="2">Belongs to the MnmG family.</text>
</comment>
<organism evidence="6">
    <name type="scientific">bioreactor metagenome</name>
    <dbReference type="NCBI Taxonomy" id="1076179"/>
    <lineage>
        <taxon>unclassified sequences</taxon>
        <taxon>metagenomes</taxon>
        <taxon>ecological metagenomes</taxon>
    </lineage>
</organism>
<dbReference type="InterPro" id="IPR040131">
    <property type="entry name" value="MnmG_N"/>
</dbReference>
<protein>
    <submittedName>
        <fullName evidence="6">tRNA uridine 5-carboxymethylaminomethyl modification enzyme MnmG</fullName>
    </submittedName>
</protein>
<dbReference type="GO" id="GO:0005829">
    <property type="term" value="C:cytosol"/>
    <property type="evidence" value="ECO:0007669"/>
    <property type="project" value="TreeGrafter"/>
</dbReference>
<dbReference type="InterPro" id="IPR044920">
    <property type="entry name" value="MnmG_C_subdom_sf"/>
</dbReference>
<sequence length="648" mass="69955">MSDSIFDCIVAGGGHAGSEAAVALARMGHNVLLISGNLDRLGYLSCNPAIGGLAKGHMVREIDALGGMMGLWADAAGIQFRVLNMSKGPAVRATRAQIDREAYQRVLKKTLYNTPGLRIWQDSVVDVTTDDGRVTGVRTAQGLTFAARHVLLTTGTFLDGRIHMGLTNLPGGRLGDAPALGLSDSLRSLGLTLGRLKTGTTPRILKSSIDYSQLEEQPGDTPPPGFSFHGPGPALEQVSCHVTWTNERAHEIIRSGFDRSPMFTGVIKGTGARYCPSIEDKVARFPHRERHQIFLEPEGLNSAEVYANGIPTSLPLDVQLDMVHALKGLENAVVLRPGYAIEYDYANPIQLRPTLETKAVPGLWLAGQINGTSGYEEAAAQGLWAALNISCAMRGLAPFTPGRDQAYMAVLVDDLVTLGTQEPYRMFTSRAEHRLLLREDNADTRLTRIGRELGLVSDEQWRAFCIKQEAAERFREYLGKKRIPGHKLPEDAPEAQLPVGKTLAEALKRPDVDLDSLEAMLTATQHEALAETGADLAAARAAAGTGACESVQTEIKYEGYLARQRELIARSARLEATALPPQLDYAKVAGLSHEVVEKLDRVRPCSLGQAGRISGVTPAAVACLEVHLHKLGLLRPEKYPNGAAASPQ</sequence>
<dbReference type="InterPro" id="IPR020595">
    <property type="entry name" value="MnmG-rel_CS"/>
</dbReference>
<comment type="cofactor">
    <cofactor evidence="1">
        <name>FAD</name>
        <dbReference type="ChEBI" id="CHEBI:57692"/>
    </cofactor>
</comment>
<accession>A0A644TPH6</accession>
<dbReference type="Gene3D" id="1.10.150.570">
    <property type="entry name" value="GidA associated domain, C-terminal subdomain"/>
    <property type="match status" value="1"/>
</dbReference>
<evidence type="ECO:0000256" key="1">
    <source>
        <dbReference type="ARBA" id="ARBA00001974"/>
    </source>
</evidence>
<dbReference type="FunFam" id="3.50.50.60:FF:000002">
    <property type="entry name" value="tRNA uridine 5-carboxymethylaminomethyl modification enzyme MnmG"/>
    <property type="match status" value="1"/>
</dbReference>
<keyword evidence="4" id="KW-0274">FAD</keyword>
<dbReference type="EMBL" id="VSSQ01000043">
    <property type="protein sequence ID" value="MPL68814.1"/>
    <property type="molecule type" value="Genomic_DNA"/>
</dbReference>
<dbReference type="InterPro" id="IPR049312">
    <property type="entry name" value="GIDA_C_N"/>
</dbReference>
<dbReference type="FunFam" id="1.10.150.570:FF:000001">
    <property type="entry name" value="tRNA uridine 5-carboxymethylaminomethyl modification enzyme MnmG"/>
    <property type="match status" value="1"/>
</dbReference>
<dbReference type="GO" id="GO:0002098">
    <property type="term" value="P:tRNA wobble uridine modification"/>
    <property type="evidence" value="ECO:0007669"/>
    <property type="project" value="InterPro"/>
</dbReference>
<reference evidence="6" key="1">
    <citation type="submission" date="2019-08" db="EMBL/GenBank/DDBJ databases">
        <authorList>
            <person name="Kucharzyk K."/>
            <person name="Murdoch R.W."/>
            <person name="Higgins S."/>
            <person name="Loffler F."/>
        </authorList>
    </citation>
    <scope>NUCLEOTIDE SEQUENCE</scope>
</reference>
<comment type="caution">
    <text evidence="6">The sequence shown here is derived from an EMBL/GenBank/DDBJ whole genome shotgun (WGS) entry which is preliminary data.</text>
</comment>
<dbReference type="GO" id="GO:0050660">
    <property type="term" value="F:flavin adenine dinucleotide binding"/>
    <property type="evidence" value="ECO:0007669"/>
    <property type="project" value="InterPro"/>
</dbReference>
<dbReference type="SUPFAM" id="SSF51905">
    <property type="entry name" value="FAD/NAD(P)-binding domain"/>
    <property type="match status" value="1"/>
</dbReference>
<dbReference type="PANTHER" id="PTHR11806:SF0">
    <property type="entry name" value="PROTEIN MTO1 HOMOLOG, MITOCHONDRIAL"/>
    <property type="match status" value="1"/>
</dbReference>
<name>A0A644TPH6_9ZZZZ</name>
<evidence type="ECO:0000256" key="3">
    <source>
        <dbReference type="ARBA" id="ARBA00022630"/>
    </source>
</evidence>
<evidence type="ECO:0000259" key="5">
    <source>
        <dbReference type="SMART" id="SM01228"/>
    </source>
</evidence>
<dbReference type="Pfam" id="PF01134">
    <property type="entry name" value="GIDA"/>
    <property type="match status" value="1"/>
</dbReference>
<dbReference type="SMART" id="SM01228">
    <property type="entry name" value="GIDA_assoc_3"/>
    <property type="match status" value="1"/>
</dbReference>
<dbReference type="InterPro" id="IPR002218">
    <property type="entry name" value="MnmG-rel"/>
</dbReference>
<dbReference type="GO" id="GO:0030488">
    <property type="term" value="P:tRNA methylation"/>
    <property type="evidence" value="ECO:0007669"/>
    <property type="project" value="TreeGrafter"/>
</dbReference>
<dbReference type="InterPro" id="IPR004416">
    <property type="entry name" value="MnmG"/>
</dbReference>
<evidence type="ECO:0000313" key="6">
    <source>
        <dbReference type="EMBL" id="MPL68814.1"/>
    </source>
</evidence>
<feature type="domain" description="tRNA uridine 5-carboxymethylaminomethyl modification enzyme C-terminal subdomain" evidence="5">
    <location>
        <begin position="555"/>
        <end position="626"/>
    </location>
</feature>
<dbReference type="Pfam" id="PF13932">
    <property type="entry name" value="SAM_GIDA_C"/>
    <property type="match status" value="1"/>
</dbReference>
<dbReference type="InterPro" id="IPR047001">
    <property type="entry name" value="MnmG_C_subdom"/>
</dbReference>
<keyword evidence="3" id="KW-0285">Flavoprotein</keyword>
<gene>
    <name evidence="6" type="primary">mnmG_5</name>
    <name evidence="6" type="ORF">SDC9_14547</name>
</gene>
<evidence type="ECO:0000256" key="2">
    <source>
        <dbReference type="ARBA" id="ARBA00007653"/>
    </source>
</evidence>